<organism evidence="1 2">
    <name type="scientific">Reyranella aquatilis</name>
    <dbReference type="NCBI Taxonomy" id="2035356"/>
    <lineage>
        <taxon>Bacteria</taxon>
        <taxon>Pseudomonadati</taxon>
        <taxon>Pseudomonadota</taxon>
        <taxon>Alphaproteobacteria</taxon>
        <taxon>Hyphomicrobiales</taxon>
        <taxon>Reyranellaceae</taxon>
        <taxon>Reyranella</taxon>
    </lineage>
</organism>
<keyword evidence="2" id="KW-1185">Reference proteome</keyword>
<name>A0ABS8KY55_9HYPH</name>
<reference evidence="1 2" key="1">
    <citation type="submission" date="2021-11" db="EMBL/GenBank/DDBJ databases">
        <authorList>
            <person name="Lee D.-H."/>
            <person name="Kim S.-B."/>
        </authorList>
    </citation>
    <scope>NUCLEOTIDE SEQUENCE [LARGE SCALE GENOMIC DNA]</scope>
    <source>
        <strain evidence="1 2">KCTC 52223</strain>
    </source>
</reference>
<dbReference type="Gene3D" id="3.40.430.10">
    <property type="entry name" value="Dihydrofolate Reductase, subunit A"/>
    <property type="match status" value="1"/>
</dbReference>
<protein>
    <submittedName>
        <fullName evidence="1">Dihydrofolate reductase</fullName>
    </submittedName>
</protein>
<evidence type="ECO:0000313" key="1">
    <source>
        <dbReference type="EMBL" id="MCC8430979.1"/>
    </source>
</evidence>
<sequence>MVTKRPRIEGYAVISTEGMIAASDGSFPENLKIPADHKFYQDSVDRAAAVANGRHSAEGGPKEAARRRIVLTRRVDRVIVDPDNPNAVLWNPASAPFEEAWMKLNLDGGTLAVVGGTDVFGLFLNIGYDCFFLTRADASVPRGRPVFPGVGRNATPEEVLKKHEMMLASTRMLDAATNTRLEEWVPRR</sequence>
<dbReference type="SUPFAM" id="SSF53597">
    <property type="entry name" value="Dihydrofolate reductase-like"/>
    <property type="match status" value="1"/>
</dbReference>
<gene>
    <name evidence="1" type="ORF">LJ725_18550</name>
</gene>
<comment type="caution">
    <text evidence="1">The sequence shown here is derived from an EMBL/GenBank/DDBJ whole genome shotgun (WGS) entry which is preliminary data.</text>
</comment>
<proteinExistence type="predicted"/>
<accession>A0ABS8KY55</accession>
<evidence type="ECO:0000313" key="2">
    <source>
        <dbReference type="Proteomes" id="UP001198862"/>
    </source>
</evidence>
<dbReference type="EMBL" id="JAJISD010000008">
    <property type="protein sequence ID" value="MCC8430979.1"/>
    <property type="molecule type" value="Genomic_DNA"/>
</dbReference>
<dbReference type="Proteomes" id="UP001198862">
    <property type="component" value="Unassembled WGS sequence"/>
</dbReference>
<dbReference type="InterPro" id="IPR024072">
    <property type="entry name" value="DHFR-like_dom_sf"/>
</dbReference>
<dbReference type="RefSeq" id="WP_230552133.1">
    <property type="nucleotide sequence ID" value="NZ_JAJISD010000008.1"/>
</dbReference>